<comment type="caution">
    <text evidence="3">The sequence shown here is derived from an EMBL/GenBank/DDBJ whole genome shotgun (WGS) entry which is preliminary data.</text>
</comment>
<dbReference type="Gene3D" id="3.30.1490.150">
    <property type="entry name" value="Hypothetical protein ph0010, domain 2"/>
    <property type="match status" value="1"/>
</dbReference>
<dbReference type="InterPro" id="IPR023473">
    <property type="entry name" value="AMMECR1"/>
</dbReference>
<dbReference type="SUPFAM" id="SSF143447">
    <property type="entry name" value="AMMECR1-like"/>
    <property type="match status" value="1"/>
</dbReference>
<dbReference type="PANTHER" id="PTHR13016">
    <property type="entry name" value="AMMECR1 HOMOLOG"/>
    <property type="match status" value="1"/>
</dbReference>
<feature type="compositionally biased region" description="Polar residues" evidence="1">
    <location>
        <begin position="8"/>
        <end position="20"/>
    </location>
</feature>
<dbReference type="Gene3D" id="3.30.700.20">
    <property type="entry name" value="Hypothetical protein ph0010, domain 1"/>
    <property type="match status" value="1"/>
</dbReference>
<protein>
    <recommendedName>
        <fullName evidence="2">AMMECR1 domain-containing protein</fullName>
    </recommendedName>
</protein>
<evidence type="ECO:0000313" key="4">
    <source>
        <dbReference type="Proteomes" id="UP000626109"/>
    </source>
</evidence>
<accession>A0A813L5A0</accession>
<dbReference type="PROSITE" id="PS51112">
    <property type="entry name" value="AMMECR1"/>
    <property type="match status" value="1"/>
</dbReference>
<feature type="region of interest" description="Disordered" evidence="1">
    <location>
        <begin position="1"/>
        <end position="35"/>
    </location>
</feature>
<name>A0A813L5A0_POLGL</name>
<sequence length="270" mass="29594">MAPPKPQLSANSVAATNGVGSNEGDDASSSAPRVPRDACPGLAAAPVLSPMSRCAAELCCFCFQVLRAHLERLPLPCFPPSADPSFKAPLFVTWLKKRQRSHEGDDLELRGCIGCLEPITFHSGLSEYAIRSSMKDHRFPPVKLDEVPSLTCRLSILHEFEPCSHAFDWQVGVSTASYLASFLPAQSGVCRHGILLNFSDLRGRKYSATYLPEVAREHGMTREVAIRELVAKSGYTGPCDKAILDRMEVVRYQTHVESVAYHDFTSLCPS</sequence>
<proteinExistence type="predicted"/>
<reference evidence="3" key="1">
    <citation type="submission" date="2021-02" db="EMBL/GenBank/DDBJ databases">
        <authorList>
            <person name="Dougan E. K."/>
            <person name="Rhodes N."/>
            <person name="Thang M."/>
            <person name="Chan C."/>
        </authorList>
    </citation>
    <scope>NUCLEOTIDE SEQUENCE</scope>
</reference>
<dbReference type="PANTHER" id="PTHR13016:SF0">
    <property type="entry name" value="AMME SYNDROME CANDIDATE GENE 1 PROTEIN"/>
    <property type="match status" value="1"/>
</dbReference>
<dbReference type="InterPro" id="IPR027485">
    <property type="entry name" value="AMMECR1_N"/>
</dbReference>
<feature type="domain" description="AMMECR1" evidence="2">
    <location>
        <begin position="47"/>
        <end position="268"/>
    </location>
</feature>
<dbReference type="EMBL" id="CAJNNW010033713">
    <property type="protein sequence ID" value="CAE8720021.1"/>
    <property type="molecule type" value="Genomic_DNA"/>
</dbReference>
<dbReference type="Proteomes" id="UP000626109">
    <property type="component" value="Unassembled WGS sequence"/>
</dbReference>
<dbReference type="Pfam" id="PF01871">
    <property type="entry name" value="AMMECR1"/>
    <property type="match status" value="1"/>
</dbReference>
<evidence type="ECO:0000256" key="1">
    <source>
        <dbReference type="SAM" id="MobiDB-lite"/>
    </source>
</evidence>
<evidence type="ECO:0000313" key="3">
    <source>
        <dbReference type="EMBL" id="CAE8720021.1"/>
    </source>
</evidence>
<gene>
    <name evidence="3" type="ORF">PGLA2088_LOCUS41047</name>
</gene>
<evidence type="ECO:0000259" key="2">
    <source>
        <dbReference type="PROSITE" id="PS51112"/>
    </source>
</evidence>
<dbReference type="AlphaFoldDB" id="A0A813L5A0"/>
<dbReference type="InterPro" id="IPR036071">
    <property type="entry name" value="AMMECR1_dom_sf"/>
</dbReference>
<dbReference type="InterPro" id="IPR002733">
    <property type="entry name" value="AMMECR1_domain"/>
</dbReference>
<organism evidence="3 4">
    <name type="scientific">Polarella glacialis</name>
    <name type="common">Dinoflagellate</name>
    <dbReference type="NCBI Taxonomy" id="89957"/>
    <lineage>
        <taxon>Eukaryota</taxon>
        <taxon>Sar</taxon>
        <taxon>Alveolata</taxon>
        <taxon>Dinophyceae</taxon>
        <taxon>Suessiales</taxon>
        <taxon>Suessiaceae</taxon>
        <taxon>Polarella</taxon>
    </lineage>
</organism>